<name>A0A372IUU1_9BACT</name>
<evidence type="ECO:0000313" key="1">
    <source>
        <dbReference type="EMBL" id="RFU18700.1"/>
    </source>
</evidence>
<dbReference type="EMBL" id="QVQT01000001">
    <property type="protein sequence ID" value="RFU18700.1"/>
    <property type="molecule type" value="Genomic_DNA"/>
</dbReference>
<accession>A0A372IUU1</accession>
<gene>
    <name evidence="1" type="ORF">D0Y96_01650</name>
</gene>
<sequence length="156" mass="17690">MHPDNLHSTKDDMVAFIEGHGMRRLPGHAGDDVPGILWEDETNPDSWKDFVEMAKTAGAPFITMSDVVLEKDDVELLIEELQEHHFPDEEVPEVDEAQVLVTHIGKTGYLQLGFAHQGIMFLHESATGWYERYQQLLESVNDFGNIVLDDGDEEEE</sequence>
<organism evidence="1 2">
    <name type="scientific">Paracidobacterium acidisoli</name>
    <dbReference type="NCBI Taxonomy" id="2303751"/>
    <lineage>
        <taxon>Bacteria</taxon>
        <taxon>Pseudomonadati</taxon>
        <taxon>Acidobacteriota</taxon>
        <taxon>Terriglobia</taxon>
        <taxon>Terriglobales</taxon>
        <taxon>Acidobacteriaceae</taxon>
        <taxon>Paracidobacterium</taxon>
    </lineage>
</organism>
<reference evidence="1 2" key="1">
    <citation type="submission" date="2018-08" db="EMBL/GenBank/DDBJ databases">
        <title>Acidipila sp. 4G-K13, an acidobacterium isolated from forest soil.</title>
        <authorList>
            <person name="Gao Z.-H."/>
            <person name="Qiu L.-H."/>
        </authorList>
    </citation>
    <scope>NUCLEOTIDE SEQUENCE [LARGE SCALE GENOMIC DNA]</scope>
    <source>
        <strain evidence="1 2">4G-K13</strain>
    </source>
</reference>
<comment type="caution">
    <text evidence="1">The sequence shown here is derived from an EMBL/GenBank/DDBJ whole genome shotgun (WGS) entry which is preliminary data.</text>
</comment>
<keyword evidence="2" id="KW-1185">Reference proteome</keyword>
<dbReference type="Proteomes" id="UP000264702">
    <property type="component" value="Unassembled WGS sequence"/>
</dbReference>
<proteinExistence type="predicted"/>
<evidence type="ECO:0000313" key="2">
    <source>
        <dbReference type="Proteomes" id="UP000264702"/>
    </source>
</evidence>
<dbReference type="OrthoDB" id="117309at2"/>
<protein>
    <submittedName>
        <fullName evidence="1">Uncharacterized protein</fullName>
    </submittedName>
</protein>
<dbReference type="AlphaFoldDB" id="A0A372IUU1"/>